<sequence>MSITITFTGATPEAIENQLDEWSVLLCAGRQAQEQAMLDLEKAAQDARTAKANKRAAQADADNAAQQAAAFAARAKAAAFAAEPVEEPVTGPFPVVAAKDEAPFTASPAADTSGATSAEAPSDVPDYAIVREAVLRLAVVKTPEITRALLDTYGVRKAADLDPSRWAALLADVNAAMA</sequence>
<feature type="coiled-coil region" evidence="1">
    <location>
        <begin position="30"/>
        <end position="67"/>
    </location>
</feature>
<name>A0A6J5MGU7_9CAUD</name>
<keyword evidence="1" id="KW-0175">Coiled coil</keyword>
<protein>
    <submittedName>
        <fullName evidence="2">Uncharacterized protein</fullName>
    </submittedName>
</protein>
<accession>A0A6J5MGU7</accession>
<reference evidence="2" key="1">
    <citation type="submission" date="2020-04" db="EMBL/GenBank/DDBJ databases">
        <authorList>
            <person name="Chiriac C."/>
            <person name="Salcher M."/>
            <person name="Ghai R."/>
            <person name="Kavagutti S V."/>
        </authorList>
    </citation>
    <scope>NUCLEOTIDE SEQUENCE</scope>
</reference>
<proteinExistence type="predicted"/>
<evidence type="ECO:0000256" key="1">
    <source>
        <dbReference type="SAM" id="Coils"/>
    </source>
</evidence>
<organism evidence="2">
    <name type="scientific">uncultured Caudovirales phage</name>
    <dbReference type="NCBI Taxonomy" id="2100421"/>
    <lineage>
        <taxon>Viruses</taxon>
        <taxon>Duplodnaviria</taxon>
        <taxon>Heunggongvirae</taxon>
        <taxon>Uroviricota</taxon>
        <taxon>Caudoviricetes</taxon>
        <taxon>Peduoviridae</taxon>
        <taxon>Maltschvirus</taxon>
        <taxon>Maltschvirus maltsch</taxon>
    </lineage>
</organism>
<gene>
    <name evidence="2" type="ORF">UFOVP468_21</name>
</gene>
<dbReference type="EMBL" id="LR796432">
    <property type="protein sequence ID" value="CAB4144296.1"/>
    <property type="molecule type" value="Genomic_DNA"/>
</dbReference>
<evidence type="ECO:0000313" key="2">
    <source>
        <dbReference type="EMBL" id="CAB4144296.1"/>
    </source>
</evidence>